<protein>
    <submittedName>
        <fullName evidence="1">Uncharacterized protein</fullName>
    </submittedName>
</protein>
<evidence type="ECO:0000313" key="1">
    <source>
        <dbReference type="EMBL" id="KAK7484272.1"/>
    </source>
</evidence>
<reference evidence="1 2" key="1">
    <citation type="journal article" date="2023" name="Sci. Data">
        <title>Genome assembly of the Korean intertidal mud-creeper Batillaria attramentaria.</title>
        <authorList>
            <person name="Patra A.K."/>
            <person name="Ho P.T."/>
            <person name="Jun S."/>
            <person name="Lee S.J."/>
            <person name="Kim Y."/>
            <person name="Won Y.J."/>
        </authorList>
    </citation>
    <scope>NUCLEOTIDE SEQUENCE [LARGE SCALE GENOMIC DNA]</scope>
    <source>
        <strain evidence="1">Wonlab-2016</strain>
    </source>
</reference>
<keyword evidence="2" id="KW-1185">Reference proteome</keyword>
<sequence length="149" mass="17409">MPRVAQLTFGWPGAQKQMTCFEYATAAQQYVVQLRQCALLCTHVQHICHHNTAIVTKHDDIFLTSVLRQSRRKKKITRYQYTHQVKHSRNPQFRKHHNHRCKRPALIGSSCGHCGKSLLGFCRGYGHRRKWAVFFWIFAPDALAGFRFT</sequence>
<accession>A0ABD0KB17</accession>
<dbReference type="EMBL" id="JACVVK020000213">
    <property type="protein sequence ID" value="KAK7484272.1"/>
    <property type="molecule type" value="Genomic_DNA"/>
</dbReference>
<comment type="caution">
    <text evidence="1">The sequence shown here is derived from an EMBL/GenBank/DDBJ whole genome shotgun (WGS) entry which is preliminary data.</text>
</comment>
<proteinExistence type="predicted"/>
<dbReference type="Proteomes" id="UP001519460">
    <property type="component" value="Unassembled WGS sequence"/>
</dbReference>
<dbReference type="AlphaFoldDB" id="A0ABD0KB17"/>
<organism evidence="1 2">
    <name type="scientific">Batillaria attramentaria</name>
    <dbReference type="NCBI Taxonomy" id="370345"/>
    <lineage>
        <taxon>Eukaryota</taxon>
        <taxon>Metazoa</taxon>
        <taxon>Spiralia</taxon>
        <taxon>Lophotrochozoa</taxon>
        <taxon>Mollusca</taxon>
        <taxon>Gastropoda</taxon>
        <taxon>Caenogastropoda</taxon>
        <taxon>Sorbeoconcha</taxon>
        <taxon>Cerithioidea</taxon>
        <taxon>Batillariidae</taxon>
        <taxon>Batillaria</taxon>
    </lineage>
</organism>
<gene>
    <name evidence="1" type="ORF">BaRGS_00024521</name>
</gene>
<evidence type="ECO:0000313" key="2">
    <source>
        <dbReference type="Proteomes" id="UP001519460"/>
    </source>
</evidence>
<name>A0ABD0KB17_9CAEN</name>